<dbReference type="Gene3D" id="3.40.640.10">
    <property type="entry name" value="Type I PLP-dependent aspartate aminotransferase-like (Major domain)"/>
    <property type="match status" value="1"/>
</dbReference>
<proteinExistence type="predicted"/>
<evidence type="ECO:0000313" key="2">
    <source>
        <dbReference type="Proteomes" id="UP000310719"/>
    </source>
</evidence>
<sequence length="54" mass="5733">MTGVIVENPCFYGALQALERLKLKALSVATDVREGIDLNALAQALNDYPVKAAG</sequence>
<dbReference type="SUPFAM" id="SSF53383">
    <property type="entry name" value="PLP-dependent transferases"/>
    <property type="match status" value="1"/>
</dbReference>
<name>A0A4U9HXJ4_9ENTR</name>
<dbReference type="InterPro" id="IPR015421">
    <property type="entry name" value="PyrdxlP-dep_Trfase_major"/>
</dbReference>
<evidence type="ECO:0000313" key="1">
    <source>
        <dbReference type="EMBL" id="VTP68606.1"/>
    </source>
</evidence>
<organism evidence="1 2">
    <name type="scientific">Leclercia adecarboxylata</name>
    <dbReference type="NCBI Taxonomy" id="83655"/>
    <lineage>
        <taxon>Bacteria</taxon>
        <taxon>Pseudomonadati</taxon>
        <taxon>Pseudomonadota</taxon>
        <taxon>Gammaproteobacteria</taxon>
        <taxon>Enterobacterales</taxon>
        <taxon>Enterobacteriaceae</taxon>
        <taxon>Leclercia</taxon>
    </lineage>
</organism>
<reference evidence="1 2" key="1">
    <citation type="submission" date="2019-05" db="EMBL/GenBank/DDBJ databases">
        <authorList>
            <consortium name="Pathogen Informatics"/>
        </authorList>
    </citation>
    <scope>NUCLEOTIDE SEQUENCE [LARGE SCALE GENOMIC DNA]</scope>
    <source>
        <strain evidence="1 2">NCTC13032</strain>
    </source>
</reference>
<dbReference type="AlphaFoldDB" id="A0A4U9HXJ4"/>
<protein>
    <submittedName>
        <fullName evidence="1">Uncharacterized HTH-type transcriptional regulator ydcR</fullName>
    </submittedName>
</protein>
<accession>A0A4U9HXJ4</accession>
<dbReference type="EMBL" id="LR590464">
    <property type="protein sequence ID" value="VTP68606.1"/>
    <property type="molecule type" value="Genomic_DNA"/>
</dbReference>
<gene>
    <name evidence="1" type="primary">ydcR_3</name>
    <name evidence="1" type="ORF">NCTC13032_03639</name>
</gene>
<dbReference type="InterPro" id="IPR015424">
    <property type="entry name" value="PyrdxlP-dep_Trfase"/>
</dbReference>
<dbReference type="Proteomes" id="UP000310719">
    <property type="component" value="Chromosome"/>
</dbReference>